<accession>A0A1S1LGC3</accession>
<evidence type="ECO:0000313" key="2">
    <source>
        <dbReference type="Proteomes" id="UP000180043"/>
    </source>
</evidence>
<dbReference type="EMBL" id="MLIQ01000023">
    <property type="protein sequence ID" value="OHU51461.1"/>
    <property type="molecule type" value="Genomic_DNA"/>
</dbReference>
<reference evidence="1 2" key="1">
    <citation type="submission" date="2016-10" db="EMBL/GenBank/DDBJ databases">
        <title>Evaluation of Human, Veterinary and Environmental Mycobacterium chelonae Isolates by Core Genome Phylogenomic Analysis, Targeted Gene Comparison, and Anti-microbial Susceptibility Patterns: A Tale of Mistaken Identities.</title>
        <authorList>
            <person name="Fogelson S.B."/>
            <person name="Camus A.C."/>
            <person name="Lorenz W."/>
            <person name="Vasireddy R."/>
            <person name="Vasireddy S."/>
            <person name="Smith T."/>
            <person name="Brown-Elliott B.A."/>
            <person name="Wallace R.J.Jr."/>
            <person name="Hasan N.A."/>
            <person name="Reischl U."/>
            <person name="Sanchez S."/>
        </authorList>
    </citation>
    <scope>NUCLEOTIDE SEQUENCE [LARGE SCALE GENOMIC DNA]</scope>
    <source>
        <strain evidence="1 2">15515</strain>
    </source>
</reference>
<sequence>MSPEEAEAQTVIDMNATIDILKLEAAFKVARERLPEHMRDQQLWRLEPCDFEIYREIQAKTKINPRGLTWPGLAFVWDTPEDEEVSAA</sequence>
<gene>
    <name evidence="1" type="ORF">BKG82_22970</name>
</gene>
<comment type="caution">
    <text evidence="1">The sequence shown here is derived from an EMBL/GenBank/DDBJ whole genome shotgun (WGS) entry which is preliminary data.</text>
</comment>
<protein>
    <submittedName>
        <fullName evidence="1">Uncharacterized protein</fullName>
    </submittedName>
</protein>
<proteinExistence type="predicted"/>
<evidence type="ECO:0000313" key="1">
    <source>
        <dbReference type="EMBL" id="OHU51461.1"/>
    </source>
</evidence>
<name>A0A1S1LGC3_MYCCH</name>
<organism evidence="1 2">
    <name type="scientific">Mycobacteroides chelonae</name>
    <name type="common">Mycobacterium chelonae</name>
    <dbReference type="NCBI Taxonomy" id="1774"/>
    <lineage>
        <taxon>Bacteria</taxon>
        <taxon>Bacillati</taxon>
        <taxon>Actinomycetota</taxon>
        <taxon>Actinomycetes</taxon>
        <taxon>Mycobacteriales</taxon>
        <taxon>Mycobacteriaceae</taxon>
        <taxon>Mycobacteroides</taxon>
    </lineage>
</organism>
<dbReference type="AlphaFoldDB" id="A0A1S1LGC3"/>
<dbReference type="RefSeq" id="WP_070947678.1">
    <property type="nucleotide sequence ID" value="NZ_MLIQ01000023.1"/>
</dbReference>
<dbReference type="Proteomes" id="UP000180043">
    <property type="component" value="Unassembled WGS sequence"/>
</dbReference>